<evidence type="ECO:0000256" key="6">
    <source>
        <dbReference type="PROSITE-ProRule" id="PRU00076"/>
    </source>
</evidence>
<dbReference type="InterPro" id="IPR000884">
    <property type="entry name" value="TSP1_rpt"/>
</dbReference>
<feature type="disulfide bond" evidence="6">
    <location>
        <begin position="478"/>
        <end position="487"/>
    </location>
</feature>
<dbReference type="PROSITE" id="PS50026">
    <property type="entry name" value="EGF_3"/>
    <property type="match status" value="2"/>
</dbReference>
<protein>
    <submittedName>
        <fullName evidence="8">Sushi repeat-containing protein SRPX2</fullName>
    </submittedName>
</protein>
<dbReference type="InterPro" id="IPR000152">
    <property type="entry name" value="EGF-type_Asp/Asn_hydroxyl_site"/>
</dbReference>
<evidence type="ECO:0000256" key="1">
    <source>
        <dbReference type="ARBA" id="ARBA00022473"/>
    </source>
</evidence>
<dbReference type="SMART" id="SM00209">
    <property type="entry name" value="TSP1"/>
    <property type="match status" value="1"/>
</dbReference>
<accession>K1PC18</accession>
<dbReference type="InterPro" id="IPR051830">
    <property type="entry name" value="NOTCH_homolog"/>
</dbReference>
<dbReference type="SUPFAM" id="SSF82895">
    <property type="entry name" value="TSP-1 type 1 repeat"/>
    <property type="match status" value="1"/>
</dbReference>
<name>K1PC18_MAGGI</name>
<dbReference type="InterPro" id="IPR000742">
    <property type="entry name" value="EGF"/>
</dbReference>
<dbReference type="InterPro" id="IPR000436">
    <property type="entry name" value="Sushi_SCR_CCP_dom"/>
</dbReference>
<evidence type="ECO:0000256" key="2">
    <source>
        <dbReference type="ARBA" id="ARBA00022536"/>
    </source>
</evidence>
<dbReference type="SMART" id="SM00032">
    <property type="entry name" value="CCP"/>
    <property type="match status" value="3"/>
</dbReference>
<keyword evidence="3" id="KW-0732">Signal</keyword>
<dbReference type="GO" id="GO:0005509">
    <property type="term" value="F:calcium ion binding"/>
    <property type="evidence" value="ECO:0007669"/>
    <property type="project" value="InterPro"/>
</dbReference>
<dbReference type="PROSITE" id="PS01186">
    <property type="entry name" value="EGF_2"/>
    <property type="match status" value="2"/>
</dbReference>
<dbReference type="PANTHER" id="PTHR24033">
    <property type="entry name" value="EGF-LIKE DOMAIN-CONTAINING PROTEIN"/>
    <property type="match status" value="1"/>
</dbReference>
<keyword evidence="7" id="KW-0768">Sushi</keyword>
<dbReference type="CDD" id="cd00054">
    <property type="entry name" value="EGF_CA"/>
    <property type="match status" value="1"/>
</dbReference>
<dbReference type="Pfam" id="PF00090">
    <property type="entry name" value="TSP_1"/>
    <property type="match status" value="1"/>
</dbReference>
<keyword evidence="1" id="KW-0217">Developmental protein</keyword>
<keyword evidence="4" id="KW-0677">Repeat</keyword>
<dbReference type="InterPro" id="IPR003410">
    <property type="entry name" value="HYR_dom"/>
</dbReference>
<dbReference type="FunFam" id="2.20.100.10:FF:000007">
    <property type="entry name" value="Thrombospondin 1"/>
    <property type="match status" value="1"/>
</dbReference>
<dbReference type="Gene3D" id="2.20.100.10">
    <property type="entry name" value="Thrombospondin type-1 (TSP1) repeat"/>
    <property type="match status" value="1"/>
</dbReference>
<dbReference type="PROSITE" id="PS01187">
    <property type="entry name" value="EGF_CA"/>
    <property type="match status" value="1"/>
</dbReference>
<dbReference type="PROSITE" id="PS50092">
    <property type="entry name" value="TSP1"/>
    <property type="match status" value="1"/>
</dbReference>
<dbReference type="FunFam" id="2.10.25.10:FF:000080">
    <property type="entry name" value="Neurogenic locus notch 1"/>
    <property type="match status" value="1"/>
</dbReference>
<dbReference type="SMART" id="SM00181">
    <property type="entry name" value="EGF"/>
    <property type="match status" value="2"/>
</dbReference>
<evidence type="ECO:0000256" key="4">
    <source>
        <dbReference type="ARBA" id="ARBA00022737"/>
    </source>
</evidence>
<dbReference type="SMART" id="SM01411">
    <property type="entry name" value="Ephrin_rec_like"/>
    <property type="match status" value="1"/>
</dbReference>
<dbReference type="Pfam" id="PF00008">
    <property type="entry name" value="EGF"/>
    <property type="match status" value="1"/>
</dbReference>
<dbReference type="SUPFAM" id="SSF57535">
    <property type="entry name" value="Complement control module/SCR domain"/>
    <property type="match status" value="2"/>
</dbReference>
<dbReference type="PRINTS" id="PR01705">
    <property type="entry name" value="TSP1REPEAT"/>
</dbReference>
<dbReference type="PROSITE" id="PS50825">
    <property type="entry name" value="HYR"/>
    <property type="match status" value="1"/>
</dbReference>
<organism evidence="8">
    <name type="scientific">Magallana gigas</name>
    <name type="common">Pacific oyster</name>
    <name type="synonym">Crassostrea gigas</name>
    <dbReference type="NCBI Taxonomy" id="29159"/>
    <lineage>
        <taxon>Eukaryota</taxon>
        <taxon>Metazoa</taxon>
        <taxon>Spiralia</taxon>
        <taxon>Lophotrochozoa</taxon>
        <taxon>Mollusca</taxon>
        <taxon>Bivalvia</taxon>
        <taxon>Autobranchia</taxon>
        <taxon>Pteriomorphia</taxon>
        <taxon>Ostreida</taxon>
        <taxon>Ostreoidea</taxon>
        <taxon>Ostreidae</taxon>
        <taxon>Magallana</taxon>
    </lineage>
</organism>
<dbReference type="AlphaFoldDB" id="K1PC18"/>
<dbReference type="InterPro" id="IPR035976">
    <property type="entry name" value="Sushi/SCR/CCP_sf"/>
</dbReference>
<dbReference type="Gene3D" id="2.10.25.10">
    <property type="entry name" value="Laminin"/>
    <property type="match status" value="2"/>
</dbReference>
<dbReference type="EMBL" id="JH817181">
    <property type="protein sequence ID" value="EKC21372.1"/>
    <property type="molecule type" value="Genomic_DNA"/>
</dbReference>
<evidence type="ECO:0000256" key="5">
    <source>
        <dbReference type="ARBA" id="ARBA00023157"/>
    </source>
</evidence>
<dbReference type="PROSITE" id="PS00022">
    <property type="entry name" value="EGF_1"/>
    <property type="match status" value="2"/>
</dbReference>
<comment type="caution">
    <text evidence="6">Lacks conserved residue(s) required for the propagation of feature annotation.</text>
</comment>
<dbReference type="InterPro" id="IPR036383">
    <property type="entry name" value="TSP1_rpt_sf"/>
</dbReference>
<proteinExistence type="predicted"/>
<dbReference type="PANTHER" id="PTHR24033:SF151">
    <property type="entry name" value="NOTCH 2"/>
    <property type="match status" value="1"/>
</dbReference>
<dbReference type="SMART" id="SM00179">
    <property type="entry name" value="EGF_CA"/>
    <property type="match status" value="2"/>
</dbReference>
<dbReference type="PROSITE" id="PS50923">
    <property type="entry name" value="SUSHI"/>
    <property type="match status" value="2"/>
</dbReference>
<dbReference type="InterPro" id="IPR018097">
    <property type="entry name" value="EGF_Ca-bd_CS"/>
</dbReference>
<dbReference type="Gene3D" id="2.10.70.10">
    <property type="entry name" value="Complement Module, domain 1"/>
    <property type="match status" value="2"/>
</dbReference>
<dbReference type="Pfam" id="PF07699">
    <property type="entry name" value="Ephrin_rec_like"/>
    <property type="match status" value="1"/>
</dbReference>
<feature type="disulfide bond" evidence="6">
    <location>
        <begin position="516"/>
        <end position="525"/>
    </location>
</feature>
<evidence type="ECO:0000313" key="8">
    <source>
        <dbReference type="EMBL" id="EKC21372.1"/>
    </source>
</evidence>
<dbReference type="CDD" id="cd00033">
    <property type="entry name" value="CCP"/>
    <property type="match status" value="2"/>
</dbReference>
<dbReference type="Pfam" id="PF00084">
    <property type="entry name" value="Sushi"/>
    <property type="match status" value="2"/>
</dbReference>
<sequence length="855" mass="96068">MYEKKSDTTPPSMRDVCPKDIIEFADKFQENTKVIWTERKAFDETDGYVDRSMFSERQAINAKSVKIVGKVIRCPRIPHVHDGFYHCHPRSDDTLYGNVCRFGCYGGHSLAGGKSEVTCTKSGKWSGALPKCQKHTCPVLRRTDSLLQITCTNGNEFRSICTYSCPYGYEIKSGMSRVRVCTQGGWWSGSVPSCIDIDPPQIAMCRGTVYGYADINSLEGSVVWTEPYAIDNHDKTITITKTGSAAPNRKIRAGIYQVKYNAVDSTGNKAVPCVIEVVMKVLNRCGKPPSPPKNGALACDRWLGGRIKYTWNVVQGLFTIMKVALVRNVKGDTTKTKVDRIPAYHVLEIKLQNQLALKMLANLVIGQRMVPQNSDIHAHWKPNGWHYLILGINNTELELYIDNELIITTYSEFQLEHNNTYECNLQGDILSWRTFENINLENTFKNIPSSCDDFDSCKMDPCKNGICKDTLGGFECKCHAGFYGETCDWNTDDCIGNACENNSTCEDGILNYTCNCSSGFKGILCEIAMVNGGWGSWNSWSPCSETCGNGTQKRTRVCNDPEPDNGGLECPGNSTEFKTCIMDDCRVCGNLTVTDNVILTCENISDDINCTIACEKGYGFDHTVKPFYLCGESTYYFWDFKTSDNPDGKLPQCIEEKDSEKMTFKYSASYVDLVCDSDEKAKYTKDIIMKKIDVQSAQIQCILNVECSYGRYYRDDECIKCDFGTYQDETGKSFCKKCPEGTTTPGRESRSVMDCSLFLKDNTKERLIVVFGVLFTVFALVFLLMIAIAIKKRLTNGYDVGKPVNSEIQNMDDEYIHTVGMREILRGWGLDPLPSLLDPRKGKIDAESFWFSFHP</sequence>
<gene>
    <name evidence="8" type="ORF">CGI_10004002</name>
</gene>
<dbReference type="FunFam" id="2.10.50.10:FF:000032">
    <property type="entry name" value="Uncharacterized protein, isoform A"/>
    <property type="match status" value="1"/>
</dbReference>
<feature type="disulfide bond" evidence="6">
    <location>
        <begin position="457"/>
        <end position="467"/>
    </location>
</feature>
<dbReference type="PROSITE" id="PS00010">
    <property type="entry name" value="ASX_HYDROXYL"/>
    <property type="match status" value="2"/>
</dbReference>
<dbReference type="SUPFAM" id="SSF57196">
    <property type="entry name" value="EGF/Laminin"/>
    <property type="match status" value="2"/>
</dbReference>
<keyword evidence="5 6" id="KW-1015">Disulfide bond</keyword>
<dbReference type="Gene3D" id="2.10.50.10">
    <property type="entry name" value="Tumor Necrosis Factor Receptor, subunit A, domain 2"/>
    <property type="match status" value="1"/>
</dbReference>
<dbReference type="InParanoid" id="K1PC18"/>
<dbReference type="InterPro" id="IPR011641">
    <property type="entry name" value="Tyr-kin_ephrin_A/B_rcpt-like"/>
</dbReference>
<evidence type="ECO:0000256" key="3">
    <source>
        <dbReference type="ARBA" id="ARBA00022729"/>
    </source>
</evidence>
<dbReference type="InterPro" id="IPR001881">
    <property type="entry name" value="EGF-like_Ca-bd_dom"/>
</dbReference>
<dbReference type="HOGENOM" id="CLU_334089_0_0_1"/>
<evidence type="ECO:0000256" key="7">
    <source>
        <dbReference type="PROSITE-ProRule" id="PRU00302"/>
    </source>
</evidence>
<keyword evidence="2 6" id="KW-0245">EGF-like domain</keyword>
<dbReference type="Pfam" id="PF02494">
    <property type="entry name" value="HYR"/>
    <property type="match status" value="1"/>
</dbReference>
<reference evidence="8" key="1">
    <citation type="journal article" date="2012" name="Nature">
        <title>The oyster genome reveals stress adaptation and complexity of shell formation.</title>
        <authorList>
            <person name="Zhang G."/>
            <person name="Fang X."/>
            <person name="Guo X."/>
            <person name="Li L."/>
            <person name="Luo R."/>
            <person name="Xu F."/>
            <person name="Yang P."/>
            <person name="Zhang L."/>
            <person name="Wang X."/>
            <person name="Qi H."/>
            <person name="Xiong Z."/>
            <person name="Que H."/>
            <person name="Xie Y."/>
            <person name="Holland P.W."/>
            <person name="Paps J."/>
            <person name="Zhu Y."/>
            <person name="Wu F."/>
            <person name="Chen Y."/>
            <person name="Wang J."/>
            <person name="Peng C."/>
            <person name="Meng J."/>
            <person name="Yang L."/>
            <person name="Liu J."/>
            <person name="Wen B."/>
            <person name="Zhang N."/>
            <person name="Huang Z."/>
            <person name="Zhu Q."/>
            <person name="Feng Y."/>
            <person name="Mount A."/>
            <person name="Hedgecock D."/>
            <person name="Xu Z."/>
            <person name="Liu Y."/>
            <person name="Domazet-Loso T."/>
            <person name="Du Y."/>
            <person name="Sun X."/>
            <person name="Zhang S."/>
            <person name="Liu B."/>
            <person name="Cheng P."/>
            <person name="Jiang X."/>
            <person name="Li J."/>
            <person name="Fan D."/>
            <person name="Wang W."/>
            <person name="Fu W."/>
            <person name="Wang T."/>
            <person name="Wang B."/>
            <person name="Zhang J."/>
            <person name="Peng Z."/>
            <person name="Li Y."/>
            <person name="Li N."/>
            <person name="Wang J."/>
            <person name="Chen M."/>
            <person name="He Y."/>
            <person name="Tan F."/>
            <person name="Song X."/>
            <person name="Zheng Q."/>
            <person name="Huang R."/>
            <person name="Yang H."/>
            <person name="Du X."/>
            <person name="Chen L."/>
            <person name="Yang M."/>
            <person name="Gaffney P.M."/>
            <person name="Wang S."/>
            <person name="Luo L."/>
            <person name="She Z."/>
            <person name="Ming Y."/>
            <person name="Huang W."/>
            <person name="Zhang S."/>
            <person name="Huang B."/>
            <person name="Zhang Y."/>
            <person name="Qu T."/>
            <person name="Ni P."/>
            <person name="Miao G."/>
            <person name="Wang J."/>
            <person name="Wang Q."/>
            <person name="Steinberg C.E."/>
            <person name="Wang H."/>
            <person name="Li N."/>
            <person name="Qian L."/>
            <person name="Zhang G."/>
            <person name="Li Y."/>
            <person name="Yang H."/>
            <person name="Liu X."/>
            <person name="Wang J."/>
            <person name="Yin Y."/>
            <person name="Wang J."/>
        </authorList>
    </citation>
    <scope>NUCLEOTIDE SEQUENCE [LARGE SCALE GENOMIC DNA]</scope>
    <source>
        <strain evidence="8">05x7-T-G4-1.051#20</strain>
    </source>
</reference>